<evidence type="ECO:0000313" key="2">
    <source>
        <dbReference type="EMBL" id="MFC1420078.1"/>
    </source>
</evidence>
<sequence length="172" mass="18329">MTDTPKTLAEKVDLLVRLASPPDHRLTMAELAKMSVEADPADAGLSHTSWNDLLRGAKTDPRLSTLLVIARTFDIPDAYLLPSCDNLTALSALHSSPKLRAAVTAVADLGDEGASALLEAAQTIRHRMGAGPPPPAAPSTAGTAPARRRRAKRLPWDQVGQRAERDLEGKQS</sequence>
<dbReference type="Gene3D" id="1.10.260.40">
    <property type="entry name" value="lambda repressor-like DNA-binding domains"/>
    <property type="match status" value="1"/>
</dbReference>
<keyword evidence="3" id="KW-1185">Reference proteome</keyword>
<evidence type="ECO:0008006" key="4">
    <source>
        <dbReference type="Google" id="ProtNLM"/>
    </source>
</evidence>
<organism evidence="2 3">
    <name type="scientific">Streptacidiphilus cavernicola</name>
    <dbReference type="NCBI Taxonomy" id="3342716"/>
    <lineage>
        <taxon>Bacteria</taxon>
        <taxon>Bacillati</taxon>
        <taxon>Actinomycetota</taxon>
        <taxon>Actinomycetes</taxon>
        <taxon>Kitasatosporales</taxon>
        <taxon>Streptomycetaceae</taxon>
        <taxon>Streptacidiphilus</taxon>
    </lineage>
</organism>
<evidence type="ECO:0000313" key="3">
    <source>
        <dbReference type="Proteomes" id="UP001592531"/>
    </source>
</evidence>
<protein>
    <recommendedName>
        <fullName evidence="4">XRE family transcriptional regulator</fullName>
    </recommendedName>
</protein>
<evidence type="ECO:0000256" key="1">
    <source>
        <dbReference type="SAM" id="MobiDB-lite"/>
    </source>
</evidence>
<comment type="caution">
    <text evidence="2">The sequence shown here is derived from an EMBL/GenBank/DDBJ whole genome shotgun (WGS) entry which is preliminary data.</text>
</comment>
<dbReference type="EMBL" id="JBHFAB010000023">
    <property type="protein sequence ID" value="MFC1420078.1"/>
    <property type="molecule type" value="Genomic_DNA"/>
</dbReference>
<dbReference type="RefSeq" id="WP_380540619.1">
    <property type="nucleotide sequence ID" value="NZ_JBHFAB010000023.1"/>
</dbReference>
<accession>A0ABV6W248</accession>
<dbReference type="InterPro" id="IPR010982">
    <property type="entry name" value="Lambda_DNA-bd_dom_sf"/>
</dbReference>
<feature type="region of interest" description="Disordered" evidence="1">
    <location>
        <begin position="127"/>
        <end position="172"/>
    </location>
</feature>
<reference evidence="2 3" key="1">
    <citation type="submission" date="2024-09" db="EMBL/GenBank/DDBJ databases">
        <authorList>
            <person name="Lee S.D."/>
        </authorList>
    </citation>
    <scope>NUCLEOTIDE SEQUENCE [LARGE SCALE GENOMIC DNA]</scope>
    <source>
        <strain evidence="2 3">N8-3</strain>
    </source>
</reference>
<proteinExistence type="predicted"/>
<name>A0ABV6W248_9ACTN</name>
<feature type="compositionally biased region" description="Basic and acidic residues" evidence="1">
    <location>
        <begin position="162"/>
        <end position="172"/>
    </location>
</feature>
<dbReference type="Proteomes" id="UP001592531">
    <property type="component" value="Unassembled WGS sequence"/>
</dbReference>
<gene>
    <name evidence="2" type="ORF">ACEZDE_26070</name>
</gene>